<dbReference type="AlphaFoldDB" id="A0A8S9JQE7"/>
<proteinExistence type="predicted"/>
<comment type="caution">
    <text evidence="1">The sequence shown here is derived from an EMBL/GenBank/DDBJ whole genome shotgun (WGS) entry which is preliminary data.</text>
</comment>
<evidence type="ECO:0000313" key="1">
    <source>
        <dbReference type="EMBL" id="KAF2583697.1"/>
    </source>
</evidence>
<gene>
    <name evidence="1" type="ORF">F2Q70_00034958</name>
</gene>
<accession>A0A8S9JQE7</accession>
<name>A0A8S9JQE7_BRACR</name>
<dbReference type="EMBL" id="QGKY02000246">
    <property type="protein sequence ID" value="KAF2583697.1"/>
    <property type="molecule type" value="Genomic_DNA"/>
</dbReference>
<protein>
    <submittedName>
        <fullName evidence="1">Uncharacterized protein</fullName>
    </submittedName>
</protein>
<sequence length="135" mass="14815">MKLDSQRSVMQLIPTSLFTSVINKGKGIVVSDDKEERMGHSSIPNPQPKLMAAAISSGQTMFNTTTNVFCKLLLPSLQQSQVNQTSSLITFTAEPASSKEKERITSLQDELEHEESAMNPSYTKISKLKGSLILV</sequence>
<organism evidence="1">
    <name type="scientific">Brassica cretica</name>
    <name type="common">Mustard</name>
    <dbReference type="NCBI Taxonomy" id="69181"/>
    <lineage>
        <taxon>Eukaryota</taxon>
        <taxon>Viridiplantae</taxon>
        <taxon>Streptophyta</taxon>
        <taxon>Embryophyta</taxon>
        <taxon>Tracheophyta</taxon>
        <taxon>Spermatophyta</taxon>
        <taxon>Magnoliopsida</taxon>
        <taxon>eudicotyledons</taxon>
        <taxon>Gunneridae</taxon>
        <taxon>Pentapetalae</taxon>
        <taxon>rosids</taxon>
        <taxon>malvids</taxon>
        <taxon>Brassicales</taxon>
        <taxon>Brassicaceae</taxon>
        <taxon>Brassiceae</taxon>
        <taxon>Brassica</taxon>
    </lineage>
</organism>
<reference evidence="1" key="1">
    <citation type="submission" date="2019-12" db="EMBL/GenBank/DDBJ databases">
        <title>Genome sequencing and annotation of Brassica cretica.</title>
        <authorList>
            <person name="Studholme D.J."/>
            <person name="Sarris P.F."/>
        </authorList>
    </citation>
    <scope>NUCLEOTIDE SEQUENCE</scope>
    <source>
        <strain evidence="1">PFS-102/07</strain>
        <tissue evidence="1">Leaf</tissue>
    </source>
</reference>